<evidence type="ECO:0000313" key="2">
    <source>
        <dbReference type="EMBL" id="KKK77743.1"/>
    </source>
</evidence>
<feature type="non-terminal residue" evidence="2">
    <location>
        <position position="1"/>
    </location>
</feature>
<accession>A0A0F8Y8P2</accession>
<comment type="caution">
    <text evidence="2">The sequence shown here is derived from an EMBL/GenBank/DDBJ whole genome shotgun (WGS) entry which is preliminary data.</text>
</comment>
<reference evidence="2" key="1">
    <citation type="journal article" date="2015" name="Nature">
        <title>Complex archaea that bridge the gap between prokaryotes and eukaryotes.</title>
        <authorList>
            <person name="Spang A."/>
            <person name="Saw J.H."/>
            <person name="Jorgensen S.L."/>
            <person name="Zaremba-Niedzwiedzka K."/>
            <person name="Martijn J."/>
            <person name="Lind A.E."/>
            <person name="van Eijk R."/>
            <person name="Schleper C."/>
            <person name="Guy L."/>
            <person name="Ettema T.J."/>
        </authorList>
    </citation>
    <scope>NUCLEOTIDE SEQUENCE</scope>
</reference>
<sequence length="108" mass="11896">LQNQTIMPSPKNKKFDPQGSGFDIEAAKRAGLKRNKSGHFQSVLPIQPGLGRILKGAKHATFAKTKRAERNLGNVIITGPGKSLFSVNLFKLTKGQEEDLKRGFKLRP</sequence>
<feature type="region of interest" description="Disordered" evidence="1">
    <location>
        <begin position="1"/>
        <end position="20"/>
    </location>
</feature>
<dbReference type="EMBL" id="LAZR01054810">
    <property type="protein sequence ID" value="KKK77743.1"/>
    <property type="molecule type" value="Genomic_DNA"/>
</dbReference>
<protein>
    <submittedName>
        <fullName evidence="2">Uncharacterized protein</fullName>
    </submittedName>
</protein>
<evidence type="ECO:0000256" key="1">
    <source>
        <dbReference type="SAM" id="MobiDB-lite"/>
    </source>
</evidence>
<organism evidence="2">
    <name type="scientific">marine sediment metagenome</name>
    <dbReference type="NCBI Taxonomy" id="412755"/>
    <lineage>
        <taxon>unclassified sequences</taxon>
        <taxon>metagenomes</taxon>
        <taxon>ecological metagenomes</taxon>
    </lineage>
</organism>
<dbReference type="AlphaFoldDB" id="A0A0F8Y8P2"/>
<gene>
    <name evidence="2" type="ORF">LCGC14_2850500</name>
</gene>
<proteinExistence type="predicted"/>
<name>A0A0F8Y8P2_9ZZZZ</name>